<dbReference type="NCBIfam" id="TIGR00585">
    <property type="entry name" value="mutl"/>
    <property type="match status" value="1"/>
</dbReference>
<reference evidence="8 9" key="1">
    <citation type="journal article" date="2018" name="Nat. Ecol. Evol.">
        <title>Genomic signatures of mitonuclear coevolution across populations of Tigriopus californicus.</title>
        <authorList>
            <person name="Barreto F.S."/>
            <person name="Watson E.T."/>
            <person name="Lima T.G."/>
            <person name="Willett C.S."/>
            <person name="Edmands S."/>
            <person name="Li W."/>
            <person name="Burton R.S."/>
        </authorList>
    </citation>
    <scope>NUCLEOTIDE SEQUENCE [LARGE SCALE GENOMIC DNA]</scope>
    <source>
        <strain evidence="8 9">San Diego</strain>
    </source>
</reference>
<dbReference type="STRING" id="6832.A0A553PJU2"/>
<dbReference type="SMART" id="SM01340">
    <property type="entry name" value="DNA_mis_repair"/>
    <property type="match status" value="1"/>
</dbReference>
<dbReference type="InterPro" id="IPR002099">
    <property type="entry name" value="MutL/Mlh/PMS"/>
</dbReference>
<dbReference type="InterPro" id="IPR013507">
    <property type="entry name" value="DNA_mismatch_S5_2-like"/>
</dbReference>
<evidence type="ECO:0000313" key="9">
    <source>
        <dbReference type="Proteomes" id="UP000318571"/>
    </source>
</evidence>
<dbReference type="GO" id="GO:0005524">
    <property type="term" value="F:ATP binding"/>
    <property type="evidence" value="ECO:0007669"/>
    <property type="project" value="InterPro"/>
</dbReference>
<dbReference type="GO" id="GO:0006298">
    <property type="term" value="P:mismatch repair"/>
    <property type="evidence" value="ECO:0007669"/>
    <property type="project" value="InterPro"/>
</dbReference>
<accession>A0A553PJU2</accession>
<keyword evidence="9" id="KW-1185">Reference proteome</keyword>
<dbReference type="FunFam" id="3.30.230.10:FF:000014">
    <property type="entry name" value="DNA mismatch repair protein Mlh1"/>
    <property type="match status" value="1"/>
</dbReference>
<dbReference type="Proteomes" id="UP000318571">
    <property type="component" value="Chromosome 11"/>
</dbReference>
<dbReference type="GO" id="GO:0140664">
    <property type="term" value="F:ATP-dependent DNA damage sensor activity"/>
    <property type="evidence" value="ECO:0007669"/>
    <property type="project" value="InterPro"/>
</dbReference>
<dbReference type="PANTHER" id="PTHR10073">
    <property type="entry name" value="DNA MISMATCH REPAIR PROTEIN MLH, PMS, MUTL"/>
    <property type="match status" value="1"/>
</dbReference>
<protein>
    <recommendedName>
        <fullName evidence="7">DNA mismatch repair protein S5 domain-containing protein</fullName>
    </recommendedName>
</protein>
<dbReference type="Gene3D" id="3.30.565.10">
    <property type="entry name" value="Histidine kinase-like ATPase, C-terminal domain"/>
    <property type="match status" value="1"/>
</dbReference>
<dbReference type="PANTHER" id="PTHR10073:SF12">
    <property type="entry name" value="DNA MISMATCH REPAIR PROTEIN MLH1"/>
    <property type="match status" value="1"/>
</dbReference>
<evidence type="ECO:0000256" key="3">
    <source>
        <dbReference type="ARBA" id="ARBA00022763"/>
    </source>
</evidence>
<dbReference type="CDD" id="cd16926">
    <property type="entry name" value="HATPase_MutL-MLH-PMS-like"/>
    <property type="match status" value="1"/>
</dbReference>
<evidence type="ECO:0000259" key="7">
    <source>
        <dbReference type="SMART" id="SM01340"/>
    </source>
</evidence>
<evidence type="ECO:0000256" key="5">
    <source>
        <dbReference type="ARBA" id="ARBA00023242"/>
    </source>
</evidence>
<dbReference type="CDD" id="cd03483">
    <property type="entry name" value="MutL_Trans_MLH1"/>
    <property type="match status" value="1"/>
</dbReference>
<dbReference type="InterPro" id="IPR014721">
    <property type="entry name" value="Ribsml_uS5_D2-typ_fold_subgr"/>
</dbReference>
<sequence length="707" mass="79103">MTLTAAPILRLETAVVNRIAAGEVVQRPCNALKELLENCLDAGSTSIQIILKQGGLILLQISDNGSGIRHDDLPILCERFTTSKLKQFEDLSSIATYGFRGEALASISHVAKLTVLTKTASDVVGKKAVFLDGHLQGSPLSMAANQGTQITVEDLFYNLPTRKRALKSGAEEFNRSADMVAKYAIHNSGRAGFSLKKDKDTTPYVRTTKDATLQTNIGQIFGHAMAKELIEVATADSARLKFKMSGWITNVNYNCKKFNFLLFINHRLVDHAGLKRSLQMVYNAYLPKGTHPFIYMSLEIAPENVDVNVHPTKHEVHFLHQDEIVESIQQAVDAKLLGSNTSRTFLTQGLLPGAPIPKLERLQASTSGLAPPPKNMIRTDSREQKMDKFLSFSKSSPIPAKASKPTEKPLIDNEGLSEPSTSPPSKLKKLDQSPIAPSKNDSLELNSPSNKRVIRLASIKNLRDRVQNQSHAALRELVADHTFVGCINRRFSLIQHATKLYVVKNDPISCELFYQILLRDFGNLDAIRLNPPVSIRELVLIALDNPESGWTESDGPKENLADFVARSLTDQSEMLDDYFSMEIDKDQKLHSIPMLLADYVPSLDELPLFIMRLATEVNWDEEQACFDSFCRETARFYAFKADTASRYDADQHNLTQDVPEDHWKFVVEQVIFHHAKKSLYLPKTCLEDMTFVQAADLPDLYKVFERC</sequence>
<evidence type="ECO:0000256" key="2">
    <source>
        <dbReference type="ARBA" id="ARBA00006082"/>
    </source>
</evidence>
<comment type="subcellular location">
    <subcellularLocation>
        <location evidence="1">Nucleus</location>
    </subcellularLocation>
</comment>
<evidence type="ECO:0000256" key="4">
    <source>
        <dbReference type="ARBA" id="ARBA00023204"/>
    </source>
</evidence>
<evidence type="ECO:0000256" key="6">
    <source>
        <dbReference type="SAM" id="MobiDB-lite"/>
    </source>
</evidence>
<keyword evidence="3" id="KW-0227">DNA damage</keyword>
<dbReference type="FunFam" id="3.30.565.10:FF:000003">
    <property type="entry name" value="DNA mismatch repair endonuclease MutL"/>
    <property type="match status" value="1"/>
</dbReference>
<dbReference type="SUPFAM" id="SSF55874">
    <property type="entry name" value="ATPase domain of HSP90 chaperone/DNA topoisomerase II/histidine kinase"/>
    <property type="match status" value="1"/>
</dbReference>
<dbReference type="InterPro" id="IPR038973">
    <property type="entry name" value="MutL/Mlh/Pms-like"/>
</dbReference>
<dbReference type="Pfam" id="PF13589">
    <property type="entry name" value="HATPase_c_3"/>
    <property type="match status" value="1"/>
</dbReference>
<gene>
    <name evidence="8" type="ORF">TCAL_10900</name>
</gene>
<dbReference type="InterPro" id="IPR036890">
    <property type="entry name" value="HATPase_C_sf"/>
</dbReference>
<comment type="similarity">
    <text evidence="2">Belongs to the DNA mismatch repair MutL/HexB family.</text>
</comment>
<dbReference type="OMA" id="ANYHVKK"/>
<dbReference type="SUPFAM" id="SSF54211">
    <property type="entry name" value="Ribosomal protein S5 domain 2-like"/>
    <property type="match status" value="1"/>
</dbReference>
<keyword evidence="5" id="KW-0539">Nucleus</keyword>
<feature type="domain" description="DNA mismatch repair protein S5" evidence="7">
    <location>
        <begin position="217"/>
        <end position="337"/>
    </location>
</feature>
<comment type="caution">
    <text evidence="8">The sequence shown here is derived from an EMBL/GenBank/DDBJ whole genome shotgun (WGS) entry which is preliminary data.</text>
</comment>
<dbReference type="Pfam" id="PF16413">
    <property type="entry name" value="Mlh1_C"/>
    <property type="match status" value="1"/>
</dbReference>
<keyword evidence="4" id="KW-0234">DNA repair</keyword>
<dbReference type="Pfam" id="PF01119">
    <property type="entry name" value="DNA_mis_repair"/>
    <property type="match status" value="1"/>
</dbReference>
<proteinExistence type="inferred from homology"/>
<dbReference type="EMBL" id="VCGU01000003">
    <property type="protein sequence ID" value="TRY77943.1"/>
    <property type="molecule type" value="Genomic_DNA"/>
</dbReference>
<dbReference type="GO" id="GO:0032389">
    <property type="term" value="C:MutLalpha complex"/>
    <property type="evidence" value="ECO:0007669"/>
    <property type="project" value="TreeGrafter"/>
</dbReference>
<dbReference type="InterPro" id="IPR014762">
    <property type="entry name" value="DNA_mismatch_repair_CS"/>
</dbReference>
<evidence type="ECO:0000256" key="1">
    <source>
        <dbReference type="ARBA" id="ARBA00004123"/>
    </source>
</evidence>
<dbReference type="GO" id="GO:0030983">
    <property type="term" value="F:mismatched DNA binding"/>
    <property type="evidence" value="ECO:0007669"/>
    <property type="project" value="InterPro"/>
</dbReference>
<dbReference type="PROSITE" id="PS00058">
    <property type="entry name" value="DNA_MISMATCH_REPAIR_1"/>
    <property type="match status" value="1"/>
</dbReference>
<dbReference type="InterPro" id="IPR032189">
    <property type="entry name" value="Mlh1_C"/>
</dbReference>
<feature type="region of interest" description="Disordered" evidence="6">
    <location>
        <begin position="392"/>
        <end position="447"/>
    </location>
</feature>
<feature type="compositionally biased region" description="Low complexity" evidence="6">
    <location>
        <begin position="392"/>
        <end position="403"/>
    </location>
</feature>
<dbReference type="Gene3D" id="3.30.230.10">
    <property type="match status" value="1"/>
</dbReference>
<name>A0A553PJU2_TIGCA</name>
<evidence type="ECO:0000313" key="8">
    <source>
        <dbReference type="EMBL" id="TRY77943.1"/>
    </source>
</evidence>
<dbReference type="InterPro" id="IPR020568">
    <property type="entry name" value="Ribosomal_Su5_D2-typ_SF"/>
</dbReference>
<organism evidence="8 9">
    <name type="scientific">Tigriopus californicus</name>
    <name type="common">Marine copepod</name>
    <dbReference type="NCBI Taxonomy" id="6832"/>
    <lineage>
        <taxon>Eukaryota</taxon>
        <taxon>Metazoa</taxon>
        <taxon>Ecdysozoa</taxon>
        <taxon>Arthropoda</taxon>
        <taxon>Crustacea</taxon>
        <taxon>Multicrustacea</taxon>
        <taxon>Hexanauplia</taxon>
        <taxon>Copepoda</taxon>
        <taxon>Harpacticoida</taxon>
        <taxon>Harpacticidae</taxon>
        <taxon>Tigriopus</taxon>
    </lineage>
</organism>
<dbReference type="GO" id="GO:0016887">
    <property type="term" value="F:ATP hydrolysis activity"/>
    <property type="evidence" value="ECO:0007669"/>
    <property type="project" value="InterPro"/>
</dbReference>
<dbReference type="AlphaFoldDB" id="A0A553PJU2"/>